<dbReference type="Pfam" id="PF00582">
    <property type="entry name" value="Usp"/>
    <property type="match status" value="1"/>
</dbReference>
<keyword evidence="4" id="KW-1185">Reference proteome</keyword>
<dbReference type="InterPro" id="IPR014729">
    <property type="entry name" value="Rossmann-like_a/b/a_fold"/>
</dbReference>
<evidence type="ECO:0000259" key="2">
    <source>
        <dbReference type="Pfam" id="PF00582"/>
    </source>
</evidence>
<dbReference type="PANTHER" id="PTHR47815:SF1">
    <property type="entry name" value="UNIVERSAL STRESS PROTEIN A FAMILY PROTEIN C25B2.10"/>
    <property type="match status" value="1"/>
</dbReference>
<evidence type="ECO:0000313" key="3">
    <source>
        <dbReference type="EMBL" id="GME70339.1"/>
    </source>
</evidence>
<protein>
    <submittedName>
        <fullName evidence="3">Unnamed protein product</fullName>
    </submittedName>
</protein>
<evidence type="ECO:0000313" key="4">
    <source>
        <dbReference type="Proteomes" id="UP001165120"/>
    </source>
</evidence>
<reference evidence="3" key="1">
    <citation type="submission" date="2023-04" db="EMBL/GenBank/DDBJ databases">
        <title>Candida boidinii NBRC 10035.</title>
        <authorList>
            <person name="Ichikawa N."/>
            <person name="Sato H."/>
            <person name="Tonouchi N."/>
        </authorList>
    </citation>
    <scope>NUCLEOTIDE SEQUENCE</scope>
    <source>
        <strain evidence="3">NBRC 10035</strain>
    </source>
</reference>
<gene>
    <name evidence="3" type="ORF">Cboi02_000280500</name>
</gene>
<feature type="region of interest" description="Disordered" evidence="1">
    <location>
        <begin position="252"/>
        <end position="273"/>
    </location>
</feature>
<evidence type="ECO:0000256" key="1">
    <source>
        <dbReference type="SAM" id="MobiDB-lite"/>
    </source>
</evidence>
<dbReference type="InterPro" id="IPR006016">
    <property type="entry name" value="UspA"/>
</dbReference>
<dbReference type="SUPFAM" id="SSF52402">
    <property type="entry name" value="Adenine nucleotide alpha hydrolases-like"/>
    <property type="match status" value="1"/>
</dbReference>
<feature type="compositionally biased region" description="Pro residues" evidence="1">
    <location>
        <begin position="260"/>
        <end position="269"/>
    </location>
</feature>
<sequence length="447" mass="49873">MEEEEEISRLMASPLLSPILSPPLSSIATSMSSTSIDSSAIPFVSLDNLSQQTEEKPLTKKQVKSVSFDTLRNPNLTTEPRSFTLTSKHENYEYSRTSRTFLVGYDENECSFIALKWSIDKMIHDGDTLVCLRVITKEAFESPENSKKNFRKEGEEILKTILSLNRKNKKIQIILEFRIGRVADMISLTVKDYNPIILIVGTSGVQKSGFKSMISSKSMSKNCLQYSTIPVIIVNPNYQFIDTPSIPSLQAISSSSSPLTSPPETPPVQPASNVNIVEIKITKDNTKKNKDSSTASTTTTTTSSDLHAIPLVSTGEQKNSNSVLSINSINSDLIEIPNTFEINFYKDRLFQFIDSELRKTVYAKFTDNEIRQINGFDTSYNSSSNSLSSVISNGDTNLLHPTESRTSRFNRMGSIKRESSRDTSTGRTRSAFSPVRALSPFRLFKKN</sequence>
<dbReference type="PANTHER" id="PTHR47815">
    <property type="entry name" value="UNIVERSAL STRESS PROTEIN A FAMILY PROTEIN C25B2.10"/>
    <property type="match status" value="1"/>
</dbReference>
<dbReference type="CDD" id="cd23659">
    <property type="entry name" value="USP_At3g01520-like"/>
    <property type="match status" value="1"/>
</dbReference>
<accession>A0A9W6W9T1</accession>
<dbReference type="AlphaFoldDB" id="A0A9W6W9T1"/>
<feature type="region of interest" description="Disordered" evidence="1">
    <location>
        <begin position="409"/>
        <end position="431"/>
    </location>
</feature>
<feature type="domain" description="UspA" evidence="2">
    <location>
        <begin position="99"/>
        <end position="234"/>
    </location>
</feature>
<organism evidence="3 4">
    <name type="scientific">Candida boidinii</name>
    <name type="common">Yeast</name>
    <dbReference type="NCBI Taxonomy" id="5477"/>
    <lineage>
        <taxon>Eukaryota</taxon>
        <taxon>Fungi</taxon>
        <taxon>Dikarya</taxon>
        <taxon>Ascomycota</taxon>
        <taxon>Saccharomycotina</taxon>
        <taxon>Pichiomycetes</taxon>
        <taxon>Pichiales</taxon>
        <taxon>Pichiaceae</taxon>
        <taxon>Ogataea</taxon>
        <taxon>Ogataea/Candida clade</taxon>
    </lineage>
</organism>
<dbReference type="EMBL" id="BSXN01000883">
    <property type="protein sequence ID" value="GME70339.1"/>
    <property type="molecule type" value="Genomic_DNA"/>
</dbReference>
<proteinExistence type="predicted"/>
<name>A0A9W6W9T1_CANBO</name>
<dbReference type="Proteomes" id="UP001165120">
    <property type="component" value="Unassembled WGS sequence"/>
</dbReference>
<comment type="caution">
    <text evidence="3">The sequence shown here is derived from an EMBL/GenBank/DDBJ whole genome shotgun (WGS) entry which is preliminary data.</text>
</comment>
<dbReference type="Gene3D" id="3.40.50.620">
    <property type="entry name" value="HUPs"/>
    <property type="match status" value="1"/>
</dbReference>